<proteinExistence type="predicted"/>
<evidence type="ECO:0000313" key="10">
    <source>
        <dbReference type="Proteomes" id="UP000051054"/>
    </source>
</evidence>
<keyword evidence="2" id="KW-0964">Secreted</keyword>
<dbReference type="InterPro" id="IPR019931">
    <property type="entry name" value="LPXTG_anchor"/>
</dbReference>
<feature type="coiled-coil region" evidence="5">
    <location>
        <begin position="422"/>
        <end position="509"/>
    </location>
</feature>
<evidence type="ECO:0000256" key="5">
    <source>
        <dbReference type="SAM" id="Coils"/>
    </source>
</evidence>
<name>A0A0R1WIR0_9LACO</name>
<feature type="domain" description="Gram-positive cocci surface proteins LPxTG" evidence="8">
    <location>
        <begin position="575"/>
        <end position="608"/>
    </location>
</feature>
<reference evidence="9 10" key="1">
    <citation type="journal article" date="2015" name="Genome Announc.">
        <title>Expanding the biotechnology potential of lactobacilli through comparative genomics of 213 strains and associated genera.</title>
        <authorList>
            <person name="Sun Z."/>
            <person name="Harris H.M."/>
            <person name="McCann A."/>
            <person name="Guo C."/>
            <person name="Argimon S."/>
            <person name="Zhang W."/>
            <person name="Yang X."/>
            <person name="Jeffery I.B."/>
            <person name="Cooney J.C."/>
            <person name="Kagawa T.F."/>
            <person name="Liu W."/>
            <person name="Song Y."/>
            <person name="Salvetti E."/>
            <person name="Wrobel A."/>
            <person name="Rasinkangas P."/>
            <person name="Parkhill J."/>
            <person name="Rea M.C."/>
            <person name="O'Sullivan O."/>
            <person name="Ritari J."/>
            <person name="Douillard F.P."/>
            <person name="Paul Ross R."/>
            <person name="Yang R."/>
            <person name="Briner A.E."/>
            <person name="Felis G.E."/>
            <person name="de Vos W.M."/>
            <person name="Barrangou R."/>
            <person name="Klaenhammer T.R."/>
            <person name="Caufield P.W."/>
            <person name="Cui Y."/>
            <person name="Zhang H."/>
            <person name="O'Toole P.W."/>
        </authorList>
    </citation>
    <scope>NUCLEOTIDE SEQUENCE [LARGE SCALE GENOMIC DNA]</scope>
    <source>
        <strain evidence="9 10">DSM 18933</strain>
    </source>
</reference>
<feature type="compositionally biased region" description="Basic and acidic residues" evidence="6">
    <location>
        <begin position="117"/>
        <end position="131"/>
    </location>
</feature>
<dbReference type="PROSITE" id="PS50847">
    <property type="entry name" value="GRAM_POS_ANCHORING"/>
    <property type="match status" value="1"/>
</dbReference>
<protein>
    <recommendedName>
        <fullName evidence="8">Gram-positive cocci surface proteins LPxTG domain-containing protein</fullName>
    </recommendedName>
</protein>
<keyword evidence="1" id="KW-0134">Cell wall</keyword>
<accession>A0A0R1WIR0</accession>
<organism evidence="9 10">
    <name type="scientific">Ligilactobacillus hayakitensis DSM 18933 = JCM 14209</name>
    <dbReference type="NCBI Taxonomy" id="1423755"/>
    <lineage>
        <taxon>Bacteria</taxon>
        <taxon>Bacillati</taxon>
        <taxon>Bacillota</taxon>
        <taxon>Bacilli</taxon>
        <taxon>Lactobacillales</taxon>
        <taxon>Lactobacillaceae</taxon>
        <taxon>Ligilactobacillus</taxon>
    </lineage>
</organism>
<keyword evidence="4" id="KW-0572">Peptidoglycan-anchor</keyword>
<keyword evidence="10" id="KW-1185">Reference proteome</keyword>
<dbReference type="NCBIfam" id="TIGR04320">
    <property type="entry name" value="Surf_Exclu_PgrA"/>
    <property type="match status" value="1"/>
</dbReference>
<dbReference type="PATRIC" id="fig|1423755.3.peg.1211"/>
<dbReference type="EMBL" id="AZGD01000103">
    <property type="protein sequence ID" value="KRM17631.1"/>
    <property type="molecule type" value="Genomic_DNA"/>
</dbReference>
<evidence type="ECO:0000256" key="4">
    <source>
        <dbReference type="ARBA" id="ARBA00023088"/>
    </source>
</evidence>
<dbReference type="InterPro" id="IPR027607">
    <property type="entry name" value="Surf_Exclu_SEC10/PgrA"/>
</dbReference>
<evidence type="ECO:0000256" key="6">
    <source>
        <dbReference type="SAM" id="MobiDB-lite"/>
    </source>
</evidence>
<dbReference type="NCBIfam" id="TIGR01167">
    <property type="entry name" value="LPXTG_anchor"/>
    <property type="match status" value="1"/>
</dbReference>
<feature type="compositionally biased region" description="Polar residues" evidence="6">
    <location>
        <begin position="132"/>
        <end position="146"/>
    </location>
</feature>
<dbReference type="STRING" id="1423755.FC40_GL001150"/>
<keyword evidence="3 7" id="KW-0732">Signal</keyword>
<dbReference type="Pfam" id="PF00746">
    <property type="entry name" value="Gram_pos_anchor"/>
    <property type="match status" value="1"/>
</dbReference>
<evidence type="ECO:0000256" key="3">
    <source>
        <dbReference type="ARBA" id="ARBA00022729"/>
    </source>
</evidence>
<keyword evidence="5" id="KW-0175">Coiled coil</keyword>
<dbReference type="Proteomes" id="UP000051054">
    <property type="component" value="Unassembled WGS sequence"/>
</dbReference>
<evidence type="ECO:0000259" key="8">
    <source>
        <dbReference type="PROSITE" id="PS50847"/>
    </source>
</evidence>
<feature type="compositionally biased region" description="Polar residues" evidence="6">
    <location>
        <begin position="96"/>
        <end position="114"/>
    </location>
</feature>
<evidence type="ECO:0000256" key="1">
    <source>
        <dbReference type="ARBA" id="ARBA00022512"/>
    </source>
</evidence>
<feature type="region of interest" description="Disordered" evidence="6">
    <location>
        <begin position="23"/>
        <end position="146"/>
    </location>
</feature>
<evidence type="ECO:0000256" key="7">
    <source>
        <dbReference type="SAM" id="SignalP"/>
    </source>
</evidence>
<evidence type="ECO:0000256" key="2">
    <source>
        <dbReference type="ARBA" id="ARBA00022525"/>
    </source>
</evidence>
<comment type="caution">
    <text evidence="9">The sequence shown here is derived from an EMBL/GenBank/DDBJ whole genome shotgun (WGS) entry which is preliminary data.</text>
</comment>
<evidence type="ECO:0000313" key="9">
    <source>
        <dbReference type="EMBL" id="KRM17631.1"/>
    </source>
</evidence>
<dbReference type="RefSeq" id="WP_025022991.1">
    <property type="nucleotide sequence ID" value="NZ_AZGD01000103.1"/>
</dbReference>
<feature type="chain" id="PRO_5039713429" description="Gram-positive cocci surface proteins LPxTG domain-containing protein" evidence="7">
    <location>
        <begin position="22"/>
        <end position="608"/>
    </location>
</feature>
<feature type="compositionally biased region" description="Polar residues" evidence="6">
    <location>
        <begin position="28"/>
        <end position="47"/>
    </location>
</feature>
<gene>
    <name evidence="9" type="ORF">FC40_GL001150</name>
</gene>
<sequence>MDKKKITLAAAAALATTGVLANEANADNVETTPAQVQPEAQSTTQASVDAAKANLDSAAENVAQTQKDVDQAKANLDSAQQSKNMTQDEKDEALQQAKSDLASQKEVTAKNQTAEKAAQDELTKAQSEQEKASATLNNAQQEKTVPSLGFTKQQRAAAQKFVSEYTKRMKKVDNRGKILEDLVDDVKDDYFASDDLKQSYKDLVNVLTNSGNNPSWKDTNKADLNTTVDLDNLTREQVVDLSLFTAQLYNQMLKDLGVDGMVSKYEVTEGGVDMVRTSANDSRGLLTSTATNLNHQDLDYGLYTGFNQLKVLVDKKHSKATMADMKEAMVKQLVSVMFEAPATAEAWTLGSVLTKALNLDSVTPNGFSNEYLSSDTIALRDGKKFLALTLTYPDRDLGDEAIKNKMNVVINNPYKLGSTTLTDGLAKQVEKANKQVEEAKSQLNAAKEAVKQSQAKEAKAQQTIAALENQNPKSVEEAQKAYDEAVAKNEEAKANQAQAQKAYDDALAALNSQTKSDEVAAVVKGDSNKLVLSTPKTTDNKEVSSSVVVTPVVKHETSKATVVNNNNQLVKKATLPQTGEAQSSATMAGVVLTAFSAMLGFGLSRKEK</sequence>
<feature type="signal peptide" evidence="7">
    <location>
        <begin position="1"/>
        <end position="21"/>
    </location>
</feature>
<dbReference type="AlphaFoldDB" id="A0A0R1WIR0"/>